<protein>
    <submittedName>
        <fullName evidence="2">Uncharacterized protein</fullName>
    </submittedName>
</protein>
<feature type="coiled-coil region" evidence="1">
    <location>
        <begin position="7"/>
        <end position="107"/>
    </location>
</feature>
<evidence type="ECO:0000313" key="2">
    <source>
        <dbReference type="EMBL" id="MBS5359363.1"/>
    </source>
</evidence>
<reference evidence="2" key="1">
    <citation type="submission" date="2021-02" db="EMBL/GenBank/DDBJ databases">
        <title>Infant gut strain persistence is associated with maternal origin, phylogeny, and functional potential including surface adhesion and iron acquisition.</title>
        <authorList>
            <person name="Lou Y.C."/>
        </authorList>
    </citation>
    <scope>NUCLEOTIDE SEQUENCE</scope>
    <source>
        <strain evidence="2">L3_098_011G1_dasL3_098_011G1_concoct_7</strain>
    </source>
</reference>
<comment type="caution">
    <text evidence="2">The sequence shown here is derived from an EMBL/GenBank/DDBJ whole genome shotgun (WGS) entry which is preliminary data.</text>
</comment>
<evidence type="ECO:0000313" key="3">
    <source>
        <dbReference type="Proteomes" id="UP000709219"/>
    </source>
</evidence>
<name>A0A0F3H6F0_STRPA</name>
<gene>
    <name evidence="2" type="ORF">KHX87_09750</name>
</gene>
<dbReference type="EMBL" id="JAGZFP010000031">
    <property type="protein sequence ID" value="MBS5359363.1"/>
    <property type="molecule type" value="Genomic_DNA"/>
</dbReference>
<keyword evidence="1" id="KW-0175">Coiled coil</keyword>
<accession>A0A0F3H6F0</accession>
<organism evidence="2 3">
    <name type="scientific">Streptococcus parasanguinis</name>
    <dbReference type="NCBI Taxonomy" id="1318"/>
    <lineage>
        <taxon>Bacteria</taxon>
        <taxon>Bacillati</taxon>
        <taxon>Bacillota</taxon>
        <taxon>Bacilli</taxon>
        <taxon>Lactobacillales</taxon>
        <taxon>Streptococcaceae</taxon>
        <taxon>Streptococcus</taxon>
    </lineage>
</organism>
<dbReference type="AlphaFoldDB" id="A0A0F3H6F0"/>
<dbReference type="Proteomes" id="UP000709219">
    <property type="component" value="Unassembled WGS sequence"/>
</dbReference>
<evidence type="ECO:0000256" key="1">
    <source>
        <dbReference type="SAM" id="Coils"/>
    </source>
</evidence>
<proteinExistence type="predicted"/>
<sequence>MNINDKINKVESDHQAFRRKVADYELDYQDMKRDAKRLYEDITDFIISYCHKHNQELPIHELQQLEENRDNFEKRISRFETRLSQTYQEENKLYNKSMESLEEEKKKV</sequence>
<dbReference type="RefSeq" id="WP_031576111.1">
    <property type="nucleotide sequence ID" value="NZ_JADNOY010000003.1"/>
</dbReference>